<evidence type="ECO:0000313" key="1">
    <source>
        <dbReference type="EMBL" id="EPR72534.1"/>
    </source>
</evidence>
<keyword evidence="2" id="KW-1185">Reference proteome</keyword>
<name>S7X0I3_9FLAO</name>
<evidence type="ECO:0000313" key="2">
    <source>
        <dbReference type="Proteomes" id="UP000014962"/>
    </source>
</evidence>
<dbReference type="AlphaFoldDB" id="S7X0I3"/>
<reference evidence="1 2" key="1">
    <citation type="journal article" date="2013" name="Genome Announc.">
        <title>Draft Genome Sequence of Winogradskyella psychrotolerans RS-3T, Isolated from the Marine Transect of Kongsfjorden, Ny-Alesund, Svalbard, Arctic Ocean.</title>
        <authorList>
            <person name="Kumar Pinnaka A."/>
            <person name="Ara S."/>
            <person name="Singh A."/>
            <person name="Shivaji S."/>
        </authorList>
    </citation>
    <scope>NUCLEOTIDE SEQUENCE [LARGE SCALE GENOMIC DNA]</scope>
    <source>
        <strain evidence="1 2">RS-3</strain>
    </source>
</reference>
<dbReference type="EMBL" id="ATMR01000117">
    <property type="protein sequence ID" value="EPR72534.1"/>
    <property type="molecule type" value="Genomic_DNA"/>
</dbReference>
<sequence>MGKDKIYNLEDRTFAFARDCRFFGSEFEKDNLKFRRL</sequence>
<proteinExistence type="predicted"/>
<dbReference type="Proteomes" id="UP000014962">
    <property type="component" value="Unassembled WGS sequence"/>
</dbReference>
<accession>S7X0I3</accession>
<protein>
    <submittedName>
        <fullName evidence="1">Uncharacterized protein</fullName>
    </submittedName>
</protein>
<dbReference type="STRING" id="641526.ADIWIN_2424"/>
<organism evidence="1 2">
    <name type="scientific">Winogradskyella psychrotolerans RS-3</name>
    <dbReference type="NCBI Taxonomy" id="641526"/>
    <lineage>
        <taxon>Bacteria</taxon>
        <taxon>Pseudomonadati</taxon>
        <taxon>Bacteroidota</taxon>
        <taxon>Flavobacteriia</taxon>
        <taxon>Flavobacteriales</taxon>
        <taxon>Flavobacteriaceae</taxon>
        <taxon>Winogradskyella</taxon>
    </lineage>
</organism>
<gene>
    <name evidence="1" type="ORF">ADIWIN_2424</name>
</gene>
<comment type="caution">
    <text evidence="1">The sequence shown here is derived from an EMBL/GenBank/DDBJ whole genome shotgun (WGS) entry which is preliminary data.</text>
</comment>